<dbReference type="Pfam" id="PF04972">
    <property type="entry name" value="BON"/>
    <property type="match status" value="2"/>
</dbReference>
<keyword evidence="3" id="KW-0449">Lipoprotein</keyword>
<dbReference type="Gene3D" id="3.30.1340.30">
    <property type="match status" value="1"/>
</dbReference>
<feature type="domain" description="BON" evidence="2">
    <location>
        <begin position="67"/>
        <end position="136"/>
    </location>
</feature>
<sequence length="218" mass="23365">MPSVWNSSSTPIAHTRRGPRIATLLLVTGLAMVCGGLLSGCAPAIIGGTAVGVSVIHDRRPTSAILADQQIELAAIDRYDKTLAIARHSRISATSYNRVVLLTGQAETAQVRDRYARMISYLPQVRKVVDQVTVGPNASVTQTSKDAYLTSRIKVALASVKIAGFDPTRVKVVTESGIVHLMGLLTPTEAQAVIAKVRYVPGVVQVVNLFETYRESSI</sequence>
<dbReference type="InterPro" id="IPR051686">
    <property type="entry name" value="Lipoprotein_DolP"/>
</dbReference>
<protein>
    <submittedName>
        <fullName evidence="3">Putative periplasmic or secreted lipoprotein</fullName>
    </submittedName>
</protein>
<evidence type="ECO:0000313" key="4">
    <source>
        <dbReference type="Proteomes" id="UP000010816"/>
    </source>
</evidence>
<reference evidence="3 4" key="1">
    <citation type="submission" date="2011-09" db="EMBL/GenBank/DDBJ databases">
        <title>Complete sequence of chromosome of Thioflavicoccus mobilis 8321.</title>
        <authorList>
            <consortium name="US DOE Joint Genome Institute"/>
            <person name="Lucas S."/>
            <person name="Han J."/>
            <person name="Lapidus A."/>
            <person name="Cheng J.-F."/>
            <person name="Goodwin L."/>
            <person name="Pitluck S."/>
            <person name="Peters L."/>
            <person name="Ovchinnikova G."/>
            <person name="Lu M."/>
            <person name="Detter J.C."/>
            <person name="Han C."/>
            <person name="Tapia R."/>
            <person name="Land M."/>
            <person name="Hauser L."/>
            <person name="Kyrpides N."/>
            <person name="Ivanova N."/>
            <person name="Pagani I."/>
            <person name="Vogl K."/>
            <person name="Liu Z."/>
            <person name="Imhoff J."/>
            <person name="Thiel V."/>
            <person name="Frigaard N.-U."/>
            <person name="Bryant D."/>
            <person name="Woyke T."/>
        </authorList>
    </citation>
    <scope>NUCLEOTIDE SEQUENCE [LARGE SCALE GENOMIC DNA]</scope>
    <source>
        <strain evidence="3 4">8321</strain>
    </source>
</reference>
<dbReference type="EMBL" id="CP003051">
    <property type="protein sequence ID" value="AGA90255.1"/>
    <property type="molecule type" value="Genomic_DNA"/>
</dbReference>
<accession>L0GXZ8</accession>
<dbReference type="eggNOG" id="COG2823">
    <property type="taxonomic scope" value="Bacteria"/>
</dbReference>
<keyword evidence="1" id="KW-0472">Membrane</keyword>
<proteinExistence type="predicted"/>
<evidence type="ECO:0000256" key="1">
    <source>
        <dbReference type="SAM" id="Phobius"/>
    </source>
</evidence>
<dbReference type="STRING" id="765912.Thimo_1465"/>
<dbReference type="PANTHER" id="PTHR34606">
    <property type="entry name" value="BON DOMAIN-CONTAINING PROTEIN"/>
    <property type="match status" value="1"/>
</dbReference>
<dbReference type="AlphaFoldDB" id="L0GXZ8"/>
<dbReference type="Proteomes" id="UP000010816">
    <property type="component" value="Chromosome"/>
</dbReference>
<dbReference type="PROSITE" id="PS50914">
    <property type="entry name" value="BON"/>
    <property type="match status" value="1"/>
</dbReference>
<dbReference type="PATRIC" id="fig|765912.4.peg.1430"/>
<keyword evidence="4" id="KW-1185">Reference proteome</keyword>
<dbReference type="KEGG" id="tmb:Thimo_1465"/>
<dbReference type="RefSeq" id="WP_015280397.1">
    <property type="nucleotide sequence ID" value="NC_019940.1"/>
</dbReference>
<gene>
    <name evidence="3" type="ORF">Thimo_1465</name>
</gene>
<keyword evidence="1" id="KW-0812">Transmembrane</keyword>
<feature type="transmembrane region" description="Helical" evidence="1">
    <location>
        <begin position="21"/>
        <end position="46"/>
    </location>
</feature>
<dbReference type="InterPro" id="IPR007055">
    <property type="entry name" value="BON_dom"/>
</dbReference>
<evidence type="ECO:0000259" key="2">
    <source>
        <dbReference type="PROSITE" id="PS50914"/>
    </source>
</evidence>
<name>L0GXZ8_9GAMM</name>
<dbReference type="HOGENOM" id="CLU_083606_1_1_6"/>
<keyword evidence="1" id="KW-1133">Transmembrane helix</keyword>
<dbReference type="PANTHER" id="PTHR34606:SF4">
    <property type="entry name" value="OUTER MEMBRANE LIPOPROTEIN DOLP"/>
    <property type="match status" value="1"/>
</dbReference>
<organism evidence="3 4">
    <name type="scientific">Thioflavicoccus mobilis 8321</name>
    <dbReference type="NCBI Taxonomy" id="765912"/>
    <lineage>
        <taxon>Bacteria</taxon>
        <taxon>Pseudomonadati</taxon>
        <taxon>Pseudomonadota</taxon>
        <taxon>Gammaproteobacteria</taxon>
        <taxon>Chromatiales</taxon>
        <taxon>Chromatiaceae</taxon>
        <taxon>Thioflavicoccus</taxon>
    </lineage>
</organism>
<evidence type="ECO:0000313" key="3">
    <source>
        <dbReference type="EMBL" id="AGA90255.1"/>
    </source>
</evidence>